<protein>
    <submittedName>
        <fullName evidence="2">Uncharacterized protein</fullName>
    </submittedName>
</protein>
<gene>
    <name evidence="2" type="ORF">AVEN_237190_1</name>
</gene>
<comment type="caution">
    <text evidence="2">The sequence shown here is derived from an EMBL/GenBank/DDBJ whole genome shotgun (WGS) entry which is preliminary data.</text>
</comment>
<dbReference type="AlphaFoldDB" id="A0A4Y2HYP5"/>
<feature type="compositionally biased region" description="Pro residues" evidence="1">
    <location>
        <begin position="191"/>
        <end position="218"/>
    </location>
</feature>
<proteinExistence type="predicted"/>
<sequence length="239" mass="26891">MNRNLGSKYRVEISAYATTGVFSPPTTLENVLTLIREYPDMVKKVNNGKGAPVRVDIESLSSLDSKFAAYARLGGMDSVYNEAINKLDDMKMADKEFRDWEKTKLWNDEQQAQIDEYFTRLRTAFNSMKHAISSMDTKNGVKRDHFDQAFKDYGYGPENIPNRYMREFTNLTHHVREGFLPLSSSYSPPPLSSSYSPPPLSSSYSPPPPSSSYSPPPLSSSLQSSFFFSTVECVLSSIA</sequence>
<name>A0A4Y2HYP5_ARAVE</name>
<evidence type="ECO:0000256" key="1">
    <source>
        <dbReference type="SAM" id="MobiDB-lite"/>
    </source>
</evidence>
<organism evidence="2 3">
    <name type="scientific">Araneus ventricosus</name>
    <name type="common">Orbweaver spider</name>
    <name type="synonym">Epeira ventricosa</name>
    <dbReference type="NCBI Taxonomy" id="182803"/>
    <lineage>
        <taxon>Eukaryota</taxon>
        <taxon>Metazoa</taxon>
        <taxon>Ecdysozoa</taxon>
        <taxon>Arthropoda</taxon>
        <taxon>Chelicerata</taxon>
        <taxon>Arachnida</taxon>
        <taxon>Araneae</taxon>
        <taxon>Araneomorphae</taxon>
        <taxon>Entelegynae</taxon>
        <taxon>Araneoidea</taxon>
        <taxon>Araneidae</taxon>
        <taxon>Araneus</taxon>
    </lineage>
</organism>
<evidence type="ECO:0000313" key="2">
    <source>
        <dbReference type="EMBL" id="GBM70079.1"/>
    </source>
</evidence>
<dbReference type="EMBL" id="BGPR01002230">
    <property type="protein sequence ID" value="GBM70079.1"/>
    <property type="molecule type" value="Genomic_DNA"/>
</dbReference>
<reference evidence="2 3" key="1">
    <citation type="journal article" date="2019" name="Sci. Rep.">
        <title>Orb-weaving spider Araneus ventricosus genome elucidates the spidroin gene catalogue.</title>
        <authorList>
            <person name="Kono N."/>
            <person name="Nakamura H."/>
            <person name="Ohtoshi R."/>
            <person name="Moran D.A.P."/>
            <person name="Shinohara A."/>
            <person name="Yoshida Y."/>
            <person name="Fujiwara M."/>
            <person name="Mori M."/>
            <person name="Tomita M."/>
            <person name="Arakawa K."/>
        </authorList>
    </citation>
    <scope>NUCLEOTIDE SEQUENCE [LARGE SCALE GENOMIC DNA]</scope>
</reference>
<dbReference type="Proteomes" id="UP000499080">
    <property type="component" value="Unassembled WGS sequence"/>
</dbReference>
<keyword evidence="3" id="KW-1185">Reference proteome</keyword>
<evidence type="ECO:0000313" key="3">
    <source>
        <dbReference type="Proteomes" id="UP000499080"/>
    </source>
</evidence>
<dbReference type="OrthoDB" id="6086925at2759"/>
<accession>A0A4Y2HYP5</accession>
<feature type="region of interest" description="Disordered" evidence="1">
    <location>
        <begin position="191"/>
        <end position="220"/>
    </location>
</feature>